<evidence type="ECO:0000313" key="1">
    <source>
        <dbReference type="EMBL" id="KAE8547202.1"/>
    </source>
</evidence>
<protein>
    <submittedName>
        <fullName evidence="1">Uncharacterized protein</fullName>
    </submittedName>
</protein>
<accession>A0A833JSD1</accession>
<reference evidence="1 2" key="1">
    <citation type="submission" date="2019-10" db="EMBL/GenBank/DDBJ databases">
        <title>Draft genome sequence of Marinobacter hydrocarbonoclasticus NCT7M from the microbiome of the marine copepod.</title>
        <authorList>
            <person name="Nuttall R."/>
            <person name="Sharma G."/>
            <person name="Moisander P."/>
        </authorList>
    </citation>
    <scope>NUCLEOTIDE SEQUENCE [LARGE SCALE GENOMIC DNA]</scope>
    <source>
        <strain evidence="1 2">NCT7M</strain>
    </source>
</reference>
<evidence type="ECO:0000313" key="2">
    <source>
        <dbReference type="Proteomes" id="UP000469950"/>
    </source>
</evidence>
<gene>
    <name evidence="1" type="ORF">F6453_0094</name>
</gene>
<dbReference type="Proteomes" id="UP000469950">
    <property type="component" value="Unassembled WGS sequence"/>
</dbReference>
<dbReference type="EMBL" id="WBMP01000001">
    <property type="protein sequence ID" value="KAE8547202.1"/>
    <property type="molecule type" value="Genomic_DNA"/>
</dbReference>
<organism evidence="1 2">
    <name type="scientific">Marinobacter nauticus</name>
    <name type="common">Marinobacter hydrocarbonoclasticus</name>
    <name type="synonym">Marinobacter aquaeolei</name>
    <dbReference type="NCBI Taxonomy" id="2743"/>
    <lineage>
        <taxon>Bacteria</taxon>
        <taxon>Pseudomonadati</taxon>
        <taxon>Pseudomonadota</taxon>
        <taxon>Gammaproteobacteria</taxon>
        <taxon>Pseudomonadales</taxon>
        <taxon>Marinobacteraceae</taxon>
        <taxon>Marinobacter</taxon>
    </lineage>
</organism>
<sequence length="68" mass="7313">MMTVLLKGLLVWSGILVLVIAGFQCSQNRRAVQQVEADIIQLGVAEFGHQVEPGRCGVLCGHAQPLGR</sequence>
<name>A0A833JSD1_MARNT</name>
<dbReference type="AlphaFoldDB" id="A0A833JSD1"/>
<proteinExistence type="predicted"/>
<comment type="caution">
    <text evidence="1">The sequence shown here is derived from an EMBL/GenBank/DDBJ whole genome shotgun (WGS) entry which is preliminary data.</text>
</comment>